<dbReference type="GO" id="GO:0046872">
    <property type="term" value="F:metal ion binding"/>
    <property type="evidence" value="ECO:0007669"/>
    <property type="project" value="UniProtKB-KW"/>
</dbReference>
<dbReference type="PANTHER" id="PTHR30529:SF7">
    <property type="entry name" value="CYTOCHROME B561 BACTERIAL_NI-HYDROGENASE DOMAIN-CONTAINING PROTEIN"/>
    <property type="match status" value="1"/>
</dbReference>
<comment type="subcellular location">
    <subcellularLocation>
        <location evidence="2">Cell membrane</location>
        <topology evidence="2">Multi-pass membrane protein</topology>
    </subcellularLocation>
</comment>
<keyword evidence="3" id="KW-0813">Transport</keyword>
<dbReference type="SUPFAM" id="SSF81342">
    <property type="entry name" value="Transmembrane di-heme cytochromes"/>
    <property type="match status" value="1"/>
</dbReference>
<comment type="similarity">
    <text evidence="12">Belongs to the cytochrome b561 family.</text>
</comment>
<dbReference type="Pfam" id="PF01292">
    <property type="entry name" value="Ni_hydr_CYTB"/>
    <property type="match status" value="1"/>
</dbReference>
<keyword evidence="7" id="KW-0479">Metal-binding</keyword>
<feature type="domain" description="Cytochrome b561 bacterial/Ni-hydrogenase" evidence="14">
    <location>
        <begin position="11"/>
        <end position="176"/>
    </location>
</feature>
<keyword evidence="9 13" id="KW-1133">Transmembrane helix</keyword>
<evidence type="ECO:0000256" key="1">
    <source>
        <dbReference type="ARBA" id="ARBA00001970"/>
    </source>
</evidence>
<evidence type="ECO:0000256" key="10">
    <source>
        <dbReference type="ARBA" id="ARBA00023004"/>
    </source>
</evidence>
<evidence type="ECO:0000256" key="11">
    <source>
        <dbReference type="ARBA" id="ARBA00023136"/>
    </source>
</evidence>
<feature type="transmembrane region" description="Helical" evidence="13">
    <location>
        <begin position="17"/>
        <end position="36"/>
    </location>
</feature>
<proteinExistence type="inferred from homology"/>
<sequence length="176" mass="19556">MQTDRLSTIPYPAPMRALHWIVALGVLATWPLGMMIKFTAEPFKLTFYMLHESIGFLVLWVMLVRIGIRLTSETPVSSGGGPLAALARLVHALLYLMLVVMPVSGFLATNAHGFPLSWFGLFTVWSPIGKLPTLAPTFSTIHTWSAWILLALFALHIAGVLFHHLIKRDGTLHKML</sequence>
<reference evidence="15 16" key="1">
    <citation type="submission" date="2020-08" db="EMBL/GenBank/DDBJ databases">
        <title>Genomic Encyclopedia of Type Strains, Phase IV (KMG-IV): sequencing the most valuable type-strain genomes for metagenomic binning, comparative biology and taxonomic classification.</title>
        <authorList>
            <person name="Goeker M."/>
        </authorList>
    </citation>
    <scope>NUCLEOTIDE SEQUENCE [LARGE SCALE GENOMIC DNA]</scope>
    <source>
        <strain evidence="15 16">DSM 29514</strain>
    </source>
</reference>
<evidence type="ECO:0000256" key="12">
    <source>
        <dbReference type="ARBA" id="ARBA00037975"/>
    </source>
</evidence>
<dbReference type="GO" id="GO:0020037">
    <property type="term" value="F:heme binding"/>
    <property type="evidence" value="ECO:0007669"/>
    <property type="project" value="TreeGrafter"/>
</dbReference>
<evidence type="ECO:0000256" key="9">
    <source>
        <dbReference type="ARBA" id="ARBA00022989"/>
    </source>
</evidence>
<dbReference type="Gene3D" id="1.20.950.20">
    <property type="entry name" value="Transmembrane di-heme cytochromes, Chain C"/>
    <property type="match status" value="1"/>
</dbReference>
<evidence type="ECO:0000313" key="15">
    <source>
        <dbReference type="EMBL" id="MBB4145173.1"/>
    </source>
</evidence>
<feature type="transmembrane region" description="Helical" evidence="13">
    <location>
        <begin position="48"/>
        <end position="68"/>
    </location>
</feature>
<gene>
    <name evidence="15" type="ORF">GGQ72_003736</name>
</gene>
<organism evidence="15 16">
    <name type="scientific">Rhizobium rhizoryzae</name>
    <dbReference type="NCBI Taxonomy" id="451876"/>
    <lineage>
        <taxon>Bacteria</taxon>
        <taxon>Pseudomonadati</taxon>
        <taxon>Pseudomonadota</taxon>
        <taxon>Alphaproteobacteria</taxon>
        <taxon>Hyphomicrobiales</taxon>
        <taxon>Rhizobiaceae</taxon>
        <taxon>Rhizobium/Agrobacterium group</taxon>
        <taxon>Rhizobium</taxon>
    </lineage>
</organism>
<dbReference type="InterPro" id="IPR011577">
    <property type="entry name" value="Cyt_b561_bac/Ni-Hgenase"/>
</dbReference>
<feature type="transmembrane region" description="Helical" evidence="13">
    <location>
        <begin position="88"/>
        <end position="109"/>
    </location>
</feature>
<accession>A0A7W6LIT6</accession>
<dbReference type="EMBL" id="JACIEC010000006">
    <property type="protein sequence ID" value="MBB4145173.1"/>
    <property type="molecule type" value="Genomic_DNA"/>
</dbReference>
<keyword evidence="11 13" id="KW-0472">Membrane</keyword>
<dbReference type="GO" id="GO:0005886">
    <property type="term" value="C:plasma membrane"/>
    <property type="evidence" value="ECO:0007669"/>
    <property type="project" value="UniProtKB-SubCell"/>
</dbReference>
<keyword evidence="8" id="KW-0249">Electron transport</keyword>
<dbReference type="GO" id="GO:0009055">
    <property type="term" value="F:electron transfer activity"/>
    <property type="evidence" value="ECO:0007669"/>
    <property type="project" value="InterPro"/>
</dbReference>
<dbReference type="InterPro" id="IPR016174">
    <property type="entry name" value="Di-haem_cyt_TM"/>
</dbReference>
<keyword evidence="5" id="KW-0349">Heme</keyword>
<evidence type="ECO:0000256" key="4">
    <source>
        <dbReference type="ARBA" id="ARBA00022475"/>
    </source>
</evidence>
<keyword evidence="6 13" id="KW-0812">Transmembrane</keyword>
<evidence type="ECO:0000313" key="16">
    <source>
        <dbReference type="Proteomes" id="UP000519897"/>
    </source>
</evidence>
<dbReference type="GO" id="GO:0022904">
    <property type="term" value="P:respiratory electron transport chain"/>
    <property type="evidence" value="ECO:0007669"/>
    <property type="project" value="InterPro"/>
</dbReference>
<dbReference type="Proteomes" id="UP000519897">
    <property type="component" value="Unassembled WGS sequence"/>
</dbReference>
<comment type="cofactor">
    <cofactor evidence="1">
        <name>heme b</name>
        <dbReference type="ChEBI" id="CHEBI:60344"/>
    </cofactor>
</comment>
<evidence type="ECO:0000256" key="5">
    <source>
        <dbReference type="ARBA" id="ARBA00022617"/>
    </source>
</evidence>
<dbReference type="PANTHER" id="PTHR30529">
    <property type="entry name" value="CYTOCHROME B561"/>
    <property type="match status" value="1"/>
</dbReference>
<evidence type="ECO:0000256" key="3">
    <source>
        <dbReference type="ARBA" id="ARBA00022448"/>
    </source>
</evidence>
<dbReference type="InterPro" id="IPR052168">
    <property type="entry name" value="Cytochrome_b561_oxidase"/>
</dbReference>
<feature type="transmembrane region" description="Helical" evidence="13">
    <location>
        <begin position="144"/>
        <end position="166"/>
    </location>
</feature>
<dbReference type="AlphaFoldDB" id="A0A7W6LIT6"/>
<dbReference type="RefSeq" id="WP_165132215.1">
    <property type="nucleotide sequence ID" value="NZ_CP049249.1"/>
</dbReference>
<evidence type="ECO:0000256" key="7">
    <source>
        <dbReference type="ARBA" id="ARBA00022723"/>
    </source>
</evidence>
<evidence type="ECO:0000256" key="6">
    <source>
        <dbReference type="ARBA" id="ARBA00022692"/>
    </source>
</evidence>
<keyword evidence="10" id="KW-0408">Iron</keyword>
<evidence type="ECO:0000259" key="14">
    <source>
        <dbReference type="Pfam" id="PF01292"/>
    </source>
</evidence>
<protein>
    <submittedName>
        <fullName evidence="15">Cytochrome b561</fullName>
    </submittedName>
</protein>
<evidence type="ECO:0000256" key="2">
    <source>
        <dbReference type="ARBA" id="ARBA00004651"/>
    </source>
</evidence>
<comment type="caution">
    <text evidence="15">The sequence shown here is derived from an EMBL/GenBank/DDBJ whole genome shotgun (WGS) entry which is preliminary data.</text>
</comment>
<evidence type="ECO:0000256" key="13">
    <source>
        <dbReference type="SAM" id="Phobius"/>
    </source>
</evidence>
<evidence type="ECO:0000256" key="8">
    <source>
        <dbReference type="ARBA" id="ARBA00022982"/>
    </source>
</evidence>
<keyword evidence="4" id="KW-1003">Cell membrane</keyword>
<keyword evidence="16" id="KW-1185">Reference proteome</keyword>
<name>A0A7W6LIT6_9HYPH</name>